<feature type="compositionally biased region" description="Basic and acidic residues" evidence="1">
    <location>
        <begin position="1"/>
        <end position="24"/>
    </location>
</feature>
<evidence type="ECO:0000313" key="2">
    <source>
        <dbReference type="EMBL" id="KAJ7375901.1"/>
    </source>
</evidence>
<keyword evidence="3" id="KW-1185">Reference proteome</keyword>
<proteinExistence type="predicted"/>
<dbReference type="AlphaFoldDB" id="A0A9W9Z633"/>
<evidence type="ECO:0000256" key="1">
    <source>
        <dbReference type="SAM" id="MobiDB-lite"/>
    </source>
</evidence>
<evidence type="ECO:0000313" key="3">
    <source>
        <dbReference type="Proteomes" id="UP001163046"/>
    </source>
</evidence>
<dbReference type="Proteomes" id="UP001163046">
    <property type="component" value="Unassembled WGS sequence"/>
</dbReference>
<sequence length="111" mass="12821">MEPTRKEEKKEGDQVTMETKRTESEMGQMNYNWQELERMAPHQVRSWPIHLGAKGLTEYDSQTGKMNANMMTCVLNHLTHSPVWISQLYPCGQQCVPSLQQTAFGTEQQPH</sequence>
<organism evidence="2 3">
    <name type="scientific">Desmophyllum pertusum</name>
    <dbReference type="NCBI Taxonomy" id="174260"/>
    <lineage>
        <taxon>Eukaryota</taxon>
        <taxon>Metazoa</taxon>
        <taxon>Cnidaria</taxon>
        <taxon>Anthozoa</taxon>
        <taxon>Hexacorallia</taxon>
        <taxon>Scleractinia</taxon>
        <taxon>Caryophylliina</taxon>
        <taxon>Caryophylliidae</taxon>
        <taxon>Desmophyllum</taxon>
    </lineage>
</organism>
<comment type="caution">
    <text evidence="2">The sequence shown here is derived from an EMBL/GenBank/DDBJ whole genome shotgun (WGS) entry which is preliminary data.</text>
</comment>
<gene>
    <name evidence="2" type="ORF">OS493_038148</name>
</gene>
<feature type="region of interest" description="Disordered" evidence="1">
    <location>
        <begin position="1"/>
        <end position="27"/>
    </location>
</feature>
<reference evidence="2" key="1">
    <citation type="submission" date="2023-01" db="EMBL/GenBank/DDBJ databases">
        <title>Genome assembly of the deep-sea coral Lophelia pertusa.</title>
        <authorList>
            <person name="Herrera S."/>
            <person name="Cordes E."/>
        </authorList>
    </citation>
    <scope>NUCLEOTIDE SEQUENCE</scope>
    <source>
        <strain evidence="2">USNM1676648</strain>
        <tissue evidence="2">Polyp</tissue>
    </source>
</reference>
<protein>
    <submittedName>
        <fullName evidence="2">Uncharacterized protein</fullName>
    </submittedName>
</protein>
<dbReference type="EMBL" id="MU826436">
    <property type="protein sequence ID" value="KAJ7375901.1"/>
    <property type="molecule type" value="Genomic_DNA"/>
</dbReference>
<name>A0A9W9Z633_9CNID</name>
<accession>A0A9W9Z633</accession>